<dbReference type="Pfam" id="PF06916">
    <property type="entry name" value="FAM210A-B_dom"/>
    <property type="match status" value="1"/>
</dbReference>
<sequence length="207" mass="23417">MFRLAMRPANMVRPVSLLKPRSINVARSVRFQSTSTKQTPKGLKALMKEYGYSALGVYLLLSALDLPLCYALVHTAGREKIEYYENKVKQYFGYGKSDEELKRIQEINKIEDAAEPQETPTGPFSWFSWTEFAIAYGIHKSVFIFVRVPLTAALTPTIVKTLRGWGFKIGSDKLATTAAIAKDNIASASSAKFGTRPTRKNKWFWFF</sequence>
<reference evidence="2 3" key="1">
    <citation type="submission" date="2016-10" db="EMBL/GenBank/DDBJ databases">
        <authorList>
            <person name="de Groot N.N."/>
        </authorList>
    </citation>
    <scope>NUCLEOTIDE SEQUENCE [LARGE SCALE GENOMIC DNA]</scope>
    <source>
        <strain evidence="2 3">PYCC 4715</strain>
    </source>
</reference>
<organism evidence="2 3">
    <name type="scientific">Sungouiella intermedia</name>
    <dbReference type="NCBI Taxonomy" id="45354"/>
    <lineage>
        <taxon>Eukaryota</taxon>
        <taxon>Fungi</taxon>
        <taxon>Dikarya</taxon>
        <taxon>Ascomycota</taxon>
        <taxon>Saccharomycotina</taxon>
        <taxon>Pichiomycetes</taxon>
        <taxon>Metschnikowiaceae</taxon>
        <taxon>Sungouiella</taxon>
    </lineage>
</organism>
<name>A0A1L0BD56_9ASCO</name>
<feature type="domain" description="DUF1279" evidence="1">
    <location>
        <begin position="42"/>
        <end position="156"/>
    </location>
</feature>
<accession>A0A1L0BD56</accession>
<evidence type="ECO:0000313" key="2">
    <source>
        <dbReference type="EMBL" id="SGZ49000.1"/>
    </source>
</evidence>
<dbReference type="InterPro" id="IPR009688">
    <property type="entry name" value="FAM210A/B-like_dom"/>
</dbReference>
<protein>
    <submittedName>
        <fullName evidence="2">CIC11C00000002734</fullName>
    </submittedName>
</protein>
<dbReference type="Proteomes" id="UP000182259">
    <property type="component" value="Chromosome I"/>
</dbReference>
<dbReference type="PANTHER" id="PTHR21377:SF0">
    <property type="entry name" value="PROTEIN FAM210B, MITOCHONDRIAL"/>
    <property type="match status" value="1"/>
</dbReference>
<gene>
    <name evidence="2" type="ORF">SAMEA4029009_CIC11G00000002734</name>
</gene>
<evidence type="ECO:0000313" key="3">
    <source>
        <dbReference type="Proteomes" id="UP000182259"/>
    </source>
</evidence>
<dbReference type="GO" id="GO:0005739">
    <property type="term" value="C:mitochondrion"/>
    <property type="evidence" value="ECO:0007669"/>
    <property type="project" value="TreeGrafter"/>
</dbReference>
<dbReference type="AlphaFoldDB" id="A0A1L0BD56"/>
<dbReference type="InterPro" id="IPR045866">
    <property type="entry name" value="FAM210A/B-like"/>
</dbReference>
<proteinExistence type="predicted"/>
<dbReference type="EMBL" id="LT635764">
    <property type="protein sequence ID" value="SGZ49000.1"/>
    <property type="molecule type" value="Genomic_DNA"/>
</dbReference>
<dbReference type="PANTHER" id="PTHR21377">
    <property type="entry name" value="PROTEIN FAM210B, MITOCHONDRIAL"/>
    <property type="match status" value="1"/>
</dbReference>
<evidence type="ECO:0000259" key="1">
    <source>
        <dbReference type="Pfam" id="PF06916"/>
    </source>
</evidence>